<accession>A0A139QRB5</accession>
<name>A0A139QRB5_STROR</name>
<dbReference type="PROSITE" id="PS50847">
    <property type="entry name" value="GRAM_POS_ANCHORING"/>
    <property type="match status" value="1"/>
</dbReference>
<evidence type="ECO:0000256" key="1">
    <source>
        <dbReference type="ARBA" id="ARBA00022512"/>
    </source>
</evidence>
<keyword evidence="1" id="KW-0134">Cell wall</keyword>
<sequence length="102" mass="10880">MVQAGVAGQIRHFIEVDIQGNRTLKWTEVLQEALPEITEVGTKVEQTTSRTDNSTVAEPAKVEEVGKQLPNTGTEADAGIVALGLLGVMSGYGLLSSKKKED</sequence>
<organism evidence="6 7">
    <name type="scientific">Streptococcus oralis</name>
    <dbReference type="NCBI Taxonomy" id="1303"/>
    <lineage>
        <taxon>Bacteria</taxon>
        <taxon>Bacillati</taxon>
        <taxon>Bacillota</taxon>
        <taxon>Bacilli</taxon>
        <taxon>Lactobacillales</taxon>
        <taxon>Streptococcaceae</taxon>
        <taxon>Streptococcus</taxon>
    </lineage>
</organism>
<keyword evidence="3" id="KW-0732">Signal</keyword>
<reference evidence="6 7" key="1">
    <citation type="submission" date="2016-01" db="EMBL/GenBank/DDBJ databases">
        <title>Highly variable Streptococcus oralis are common among viridans streptococci isolated from primates.</title>
        <authorList>
            <person name="Denapaite D."/>
            <person name="Rieger M."/>
            <person name="Koendgen S."/>
            <person name="Brueckner R."/>
            <person name="Ochigava I."/>
            <person name="Kappeler P."/>
            <person name="Maetz-Rensing K."/>
            <person name="Leendertz F."/>
            <person name="Hakenbeck R."/>
        </authorList>
    </citation>
    <scope>NUCLEOTIDE SEQUENCE [LARGE SCALE GENOMIC DNA]</scope>
    <source>
        <strain evidence="6 7">DD24</strain>
    </source>
</reference>
<evidence type="ECO:0000256" key="4">
    <source>
        <dbReference type="ARBA" id="ARBA00023088"/>
    </source>
</evidence>
<keyword evidence="4" id="KW-0572">Peptidoglycan-anchor</keyword>
<proteinExistence type="predicted"/>
<dbReference type="EMBL" id="LQZB01000089">
    <property type="protein sequence ID" value="KXU05076.1"/>
    <property type="molecule type" value="Genomic_DNA"/>
</dbReference>
<dbReference type="NCBIfam" id="TIGR01167">
    <property type="entry name" value="LPXTG_anchor"/>
    <property type="match status" value="1"/>
</dbReference>
<gene>
    <name evidence="6" type="ORF">SORDD24_00908</name>
</gene>
<protein>
    <submittedName>
        <fullName evidence="6">Cell wall-associated murein hydrolase LytC</fullName>
    </submittedName>
</protein>
<evidence type="ECO:0000313" key="7">
    <source>
        <dbReference type="Proteomes" id="UP000070353"/>
    </source>
</evidence>
<dbReference type="PATRIC" id="fig|1303.84.peg.987"/>
<dbReference type="Proteomes" id="UP000070353">
    <property type="component" value="Unassembled WGS sequence"/>
</dbReference>
<evidence type="ECO:0000256" key="3">
    <source>
        <dbReference type="ARBA" id="ARBA00022729"/>
    </source>
</evidence>
<comment type="caution">
    <text evidence="6">The sequence shown here is derived from an EMBL/GenBank/DDBJ whole genome shotgun (WGS) entry which is preliminary data.</text>
</comment>
<evidence type="ECO:0000259" key="5">
    <source>
        <dbReference type="PROSITE" id="PS50847"/>
    </source>
</evidence>
<feature type="domain" description="Gram-positive cocci surface proteins LPxTG" evidence="5">
    <location>
        <begin position="69"/>
        <end position="102"/>
    </location>
</feature>
<dbReference type="InterPro" id="IPR019931">
    <property type="entry name" value="LPXTG_anchor"/>
</dbReference>
<keyword evidence="6" id="KW-0378">Hydrolase</keyword>
<dbReference type="Pfam" id="PF00746">
    <property type="entry name" value="Gram_pos_anchor"/>
    <property type="match status" value="1"/>
</dbReference>
<evidence type="ECO:0000256" key="2">
    <source>
        <dbReference type="ARBA" id="ARBA00022525"/>
    </source>
</evidence>
<evidence type="ECO:0000313" key="6">
    <source>
        <dbReference type="EMBL" id="KXU05076.1"/>
    </source>
</evidence>
<keyword evidence="2" id="KW-0964">Secreted</keyword>
<dbReference type="GO" id="GO:0016787">
    <property type="term" value="F:hydrolase activity"/>
    <property type="evidence" value="ECO:0007669"/>
    <property type="project" value="UniProtKB-KW"/>
</dbReference>
<dbReference type="AlphaFoldDB" id="A0A139QRB5"/>